<dbReference type="InterPro" id="IPR049511">
    <property type="entry name" value="PGH-like_rpt"/>
</dbReference>
<dbReference type="AlphaFoldDB" id="A0A081BQV2"/>
<evidence type="ECO:0000313" key="3">
    <source>
        <dbReference type="Proteomes" id="UP000030700"/>
    </source>
</evidence>
<sequence length="222" mass="25337">MKKIVLIISVLLGVIALSAQVNAQEISWEIKRHSTDLDAFKKEVTDYANQGYVPLGISYDNTELYILYVMDSSLGMTAWQLDWYEDAEELQKRITSRMNNGYVPTGIAYAGDVFYVLYIKAKNSATAWRLEPSDADLDSVQAAIQPYIDNGYVPCDITEHEGQYWTLLLLINNTQIKSWRLQTYKVGTHADYINKNIEEGYIPWGMSYNSKEGLIDILYVGF</sequence>
<gene>
    <name evidence="2" type="ORF">U14_05057</name>
</gene>
<feature type="signal peptide" evidence="1">
    <location>
        <begin position="1"/>
        <end position="23"/>
    </location>
</feature>
<organism evidence="2">
    <name type="scientific">Candidatus Moduliflexus flocculans</name>
    <dbReference type="NCBI Taxonomy" id="1499966"/>
    <lineage>
        <taxon>Bacteria</taxon>
        <taxon>Candidatus Moduliflexota</taxon>
        <taxon>Candidatus Moduliflexia</taxon>
        <taxon>Candidatus Moduliflexales</taxon>
        <taxon>Candidatus Moduliflexaceae</taxon>
    </lineage>
</organism>
<name>A0A081BQV2_9BACT</name>
<protein>
    <submittedName>
        <fullName evidence="2">Uncharacterized protein</fullName>
    </submittedName>
</protein>
<feature type="chain" id="PRO_5001755261" evidence="1">
    <location>
        <begin position="24"/>
        <end position="222"/>
    </location>
</feature>
<dbReference type="Pfam" id="PF17660">
    <property type="entry name" value="BTRD1"/>
    <property type="match status" value="1"/>
</dbReference>
<dbReference type="EMBL" id="DF820460">
    <property type="protein sequence ID" value="GAK53783.1"/>
    <property type="molecule type" value="Genomic_DNA"/>
</dbReference>
<evidence type="ECO:0000313" key="2">
    <source>
        <dbReference type="EMBL" id="GAK53783.1"/>
    </source>
</evidence>
<keyword evidence="1" id="KW-0732">Signal</keyword>
<evidence type="ECO:0000256" key="1">
    <source>
        <dbReference type="SAM" id="SignalP"/>
    </source>
</evidence>
<accession>A0A081BQV2</accession>
<dbReference type="HOGENOM" id="CLU_1253893_0_0_0"/>
<reference evidence="2" key="1">
    <citation type="journal article" date="2015" name="PeerJ">
        <title>First genomic representation of candidate bacterial phylum KSB3 points to enhanced environmental sensing as a trigger of wastewater bulking.</title>
        <authorList>
            <person name="Sekiguchi Y."/>
            <person name="Ohashi A."/>
            <person name="Parks D.H."/>
            <person name="Yamauchi T."/>
            <person name="Tyson G.W."/>
            <person name="Hugenholtz P."/>
        </authorList>
    </citation>
    <scope>NUCLEOTIDE SEQUENCE [LARGE SCALE GENOMIC DNA]</scope>
</reference>
<keyword evidence="3" id="KW-1185">Reference proteome</keyword>
<dbReference type="Proteomes" id="UP000030700">
    <property type="component" value="Unassembled WGS sequence"/>
</dbReference>
<proteinExistence type="predicted"/>